<comment type="caution">
    <text evidence="3">The sequence shown here is derived from an EMBL/GenBank/DDBJ whole genome shotgun (WGS) entry which is preliminary data.</text>
</comment>
<dbReference type="AlphaFoldDB" id="A0A8H3BMQ0"/>
<evidence type="ECO:0000313" key="3">
    <source>
        <dbReference type="EMBL" id="CAE6460410.1"/>
    </source>
</evidence>
<dbReference type="InterPro" id="IPR001313">
    <property type="entry name" value="Pumilio_RNA-bd_rpt"/>
</dbReference>
<dbReference type="SUPFAM" id="SSF48371">
    <property type="entry name" value="ARM repeat"/>
    <property type="match status" value="1"/>
</dbReference>
<evidence type="ECO:0000256" key="2">
    <source>
        <dbReference type="PROSITE-ProRule" id="PRU00317"/>
    </source>
</evidence>
<protein>
    <submittedName>
        <fullName evidence="3">Uncharacterized protein</fullName>
    </submittedName>
</protein>
<feature type="repeat" description="Pumilio" evidence="2">
    <location>
        <begin position="58"/>
        <end position="94"/>
    </location>
</feature>
<dbReference type="PROSITE" id="PS50302">
    <property type="entry name" value="PUM"/>
    <property type="match status" value="1"/>
</dbReference>
<proteinExistence type="predicted"/>
<organism evidence="3 4">
    <name type="scientific">Rhizoctonia solani</name>
    <dbReference type="NCBI Taxonomy" id="456999"/>
    <lineage>
        <taxon>Eukaryota</taxon>
        <taxon>Fungi</taxon>
        <taxon>Dikarya</taxon>
        <taxon>Basidiomycota</taxon>
        <taxon>Agaricomycotina</taxon>
        <taxon>Agaricomycetes</taxon>
        <taxon>Cantharellales</taxon>
        <taxon>Ceratobasidiaceae</taxon>
        <taxon>Rhizoctonia</taxon>
    </lineage>
</organism>
<dbReference type="GO" id="GO:0003723">
    <property type="term" value="F:RNA binding"/>
    <property type="evidence" value="ECO:0007669"/>
    <property type="project" value="InterPro"/>
</dbReference>
<evidence type="ECO:0000256" key="1">
    <source>
        <dbReference type="ARBA" id="ARBA00022737"/>
    </source>
</evidence>
<accession>A0A8H3BMQ0</accession>
<dbReference type="Proteomes" id="UP000663843">
    <property type="component" value="Unassembled WGS sequence"/>
</dbReference>
<sequence length="103" mass="11494">MSGYLIQCSCDGYPLRVPIFKHLPTWNAQSQLIVGPSTTFTGCLEASCAPEERKRIAEVMRGRVIELATNHHGTHVVEKALDSAEAIQIMVVWEMSGVIWLRL</sequence>
<keyword evidence="1" id="KW-0677">Repeat</keyword>
<dbReference type="InterPro" id="IPR016024">
    <property type="entry name" value="ARM-type_fold"/>
</dbReference>
<name>A0A8H3BMQ0_9AGAM</name>
<dbReference type="EMBL" id="CAJMWT010002999">
    <property type="protein sequence ID" value="CAE6460410.1"/>
    <property type="molecule type" value="Genomic_DNA"/>
</dbReference>
<dbReference type="Gene3D" id="1.25.10.10">
    <property type="entry name" value="Leucine-rich Repeat Variant"/>
    <property type="match status" value="1"/>
</dbReference>
<evidence type="ECO:0000313" key="4">
    <source>
        <dbReference type="Proteomes" id="UP000663843"/>
    </source>
</evidence>
<dbReference type="InterPro" id="IPR011989">
    <property type="entry name" value="ARM-like"/>
</dbReference>
<gene>
    <name evidence="3" type="ORF">RDB_LOCUS95775</name>
</gene>
<reference evidence="3" key="1">
    <citation type="submission" date="2021-01" db="EMBL/GenBank/DDBJ databases">
        <authorList>
            <person name="Kaushik A."/>
        </authorList>
    </citation>
    <scope>NUCLEOTIDE SEQUENCE</scope>
    <source>
        <strain evidence="3">AG2-2IIIB</strain>
    </source>
</reference>